<evidence type="ECO:0000313" key="2">
    <source>
        <dbReference type="Proteomes" id="UP000198346"/>
    </source>
</evidence>
<protein>
    <submittedName>
        <fullName evidence="1">Uncharacterized protein</fullName>
    </submittedName>
</protein>
<evidence type="ECO:0000313" key="1">
    <source>
        <dbReference type="EMBL" id="SNT73620.1"/>
    </source>
</evidence>
<gene>
    <name evidence="1" type="ORF">SAMN06297382_1907</name>
</gene>
<dbReference type="AlphaFoldDB" id="A0A239PTX1"/>
<organism evidence="1 2">
    <name type="scientific">Amphiplicatus metriothermophilus</name>
    <dbReference type="NCBI Taxonomy" id="1519374"/>
    <lineage>
        <taxon>Bacteria</taxon>
        <taxon>Pseudomonadati</taxon>
        <taxon>Pseudomonadota</taxon>
        <taxon>Alphaproteobacteria</taxon>
        <taxon>Parvularculales</taxon>
        <taxon>Parvularculaceae</taxon>
        <taxon>Amphiplicatus</taxon>
    </lineage>
</organism>
<name>A0A239PTX1_9PROT</name>
<keyword evidence="2" id="KW-1185">Reference proteome</keyword>
<sequence length="76" mass="7747">MWRVAIAAQGRLLPASAATNGGGAGWRRSQHVDIGLAASTRPAPKAGPRACPIGSALDHPATINPLTLTKVGVQLK</sequence>
<dbReference type="Proteomes" id="UP000198346">
    <property type="component" value="Unassembled WGS sequence"/>
</dbReference>
<proteinExistence type="predicted"/>
<dbReference type="EMBL" id="FZQA01000003">
    <property type="protein sequence ID" value="SNT73620.1"/>
    <property type="molecule type" value="Genomic_DNA"/>
</dbReference>
<reference evidence="1 2" key="1">
    <citation type="submission" date="2017-07" db="EMBL/GenBank/DDBJ databases">
        <authorList>
            <person name="Sun Z.S."/>
            <person name="Albrecht U."/>
            <person name="Echele G."/>
            <person name="Lee C.C."/>
        </authorList>
    </citation>
    <scope>NUCLEOTIDE SEQUENCE [LARGE SCALE GENOMIC DNA]</scope>
    <source>
        <strain evidence="1 2">CGMCC 1.12710</strain>
    </source>
</reference>
<accession>A0A239PTX1</accession>